<organism evidence="2 3">
    <name type="scientific">Mycena albidolilacea</name>
    <dbReference type="NCBI Taxonomy" id="1033008"/>
    <lineage>
        <taxon>Eukaryota</taxon>
        <taxon>Fungi</taxon>
        <taxon>Dikarya</taxon>
        <taxon>Basidiomycota</taxon>
        <taxon>Agaricomycotina</taxon>
        <taxon>Agaricomycetes</taxon>
        <taxon>Agaricomycetidae</taxon>
        <taxon>Agaricales</taxon>
        <taxon>Marasmiineae</taxon>
        <taxon>Mycenaceae</taxon>
        <taxon>Mycena</taxon>
    </lineage>
</organism>
<proteinExistence type="predicted"/>
<evidence type="ECO:0008006" key="4">
    <source>
        <dbReference type="Google" id="ProtNLM"/>
    </source>
</evidence>
<keyword evidence="3" id="KW-1185">Reference proteome</keyword>
<reference evidence="2" key="1">
    <citation type="submission" date="2023-03" db="EMBL/GenBank/DDBJ databases">
        <title>Massive genome expansion in bonnet fungi (Mycena s.s.) driven by repeated elements and novel gene families across ecological guilds.</title>
        <authorList>
            <consortium name="Lawrence Berkeley National Laboratory"/>
            <person name="Harder C.B."/>
            <person name="Miyauchi S."/>
            <person name="Viragh M."/>
            <person name="Kuo A."/>
            <person name="Thoen E."/>
            <person name="Andreopoulos B."/>
            <person name="Lu D."/>
            <person name="Skrede I."/>
            <person name="Drula E."/>
            <person name="Henrissat B."/>
            <person name="Morin E."/>
            <person name="Kohler A."/>
            <person name="Barry K."/>
            <person name="LaButti K."/>
            <person name="Morin E."/>
            <person name="Salamov A."/>
            <person name="Lipzen A."/>
            <person name="Mereny Z."/>
            <person name="Hegedus B."/>
            <person name="Baldrian P."/>
            <person name="Stursova M."/>
            <person name="Weitz H."/>
            <person name="Taylor A."/>
            <person name="Grigoriev I.V."/>
            <person name="Nagy L.G."/>
            <person name="Martin F."/>
            <person name="Kauserud H."/>
        </authorList>
    </citation>
    <scope>NUCLEOTIDE SEQUENCE</scope>
    <source>
        <strain evidence="2">CBHHK002</strain>
    </source>
</reference>
<evidence type="ECO:0000313" key="2">
    <source>
        <dbReference type="EMBL" id="KAJ7366841.1"/>
    </source>
</evidence>
<keyword evidence="1" id="KW-0732">Signal</keyword>
<feature type="chain" id="PRO_5042057691" description="Secreted protein" evidence="1">
    <location>
        <begin position="23"/>
        <end position="107"/>
    </location>
</feature>
<accession>A0AAD7ARX5</accession>
<gene>
    <name evidence="2" type="ORF">DFH08DRAFT_177566</name>
</gene>
<comment type="caution">
    <text evidence="2">The sequence shown here is derived from an EMBL/GenBank/DDBJ whole genome shotgun (WGS) entry which is preliminary data.</text>
</comment>
<evidence type="ECO:0000313" key="3">
    <source>
        <dbReference type="Proteomes" id="UP001218218"/>
    </source>
</evidence>
<dbReference type="EMBL" id="JARIHO010000002">
    <property type="protein sequence ID" value="KAJ7366841.1"/>
    <property type="molecule type" value="Genomic_DNA"/>
</dbReference>
<feature type="signal peptide" evidence="1">
    <location>
        <begin position="1"/>
        <end position="22"/>
    </location>
</feature>
<protein>
    <recommendedName>
        <fullName evidence="4">Secreted protein</fullName>
    </recommendedName>
</protein>
<name>A0AAD7ARX5_9AGAR</name>
<sequence>MFSKQLLSCLHLSCTVVQRAAAGGEASDASSPSVHHRERIILARVASTSPNVDAIMNTLCKRGASGARPSSYHRARIKAPSKACRQRVSNNCIKNGHGRGRTLGWRK</sequence>
<dbReference type="AlphaFoldDB" id="A0AAD7ARX5"/>
<dbReference type="Proteomes" id="UP001218218">
    <property type="component" value="Unassembled WGS sequence"/>
</dbReference>
<evidence type="ECO:0000256" key="1">
    <source>
        <dbReference type="SAM" id="SignalP"/>
    </source>
</evidence>